<feature type="compositionally biased region" description="Basic and acidic residues" evidence="1">
    <location>
        <begin position="780"/>
        <end position="793"/>
    </location>
</feature>
<dbReference type="EMBL" id="CAKOFQ010006705">
    <property type="protein sequence ID" value="CAH1963026.1"/>
    <property type="molecule type" value="Genomic_DNA"/>
</dbReference>
<feature type="compositionally biased region" description="Basic and acidic residues" evidence="1">
    <location>
        <begin position="591"/>
        <end position="602"/>
    </location>
</feature>
<feature type="compositionally biased region" description="Polar residues" evidence="1">
    <location>
        <begin position="944"/>
        <end position="957"/>
    </location>
</feature>
<feature type="compositionally biased region" description="Polar residues" evidence="1">
    <location>
        <begin position="1173"/>
        <end position="1182"/>
    </location>
</feature>
<gene>
    <name evidence="2" type="ORF">ACAOBT_LOCUS4968</name>
</gene>
<accession>A0A9P0K3Q5</accession>
<proteinExistence type="predicted"/>
<dbReference type="Proteomes" id="UP001152888">
    <property type="component" value="Unassembled WGS sequence"/>
</dbReference>
<feature type="compositionally biased region" description="Polar residues" evidence="1">
    <location>
        <begin position="11"/>
        <end position="23"/>
    </location>
</feature>
<feature type="region of interest" description="Disordered" evidence="1">
    <location>
        <begin position="1448"/>
        <end position="1473"/>
    </location>
</feature>
<evidence type="ECO:0000256" key="1">
    <source>
        <dbReference type="SAM" id="MobiDB-lite"/>
    </source>
</evidence>
<feature type="region of interest" description="Disordered" evidence="1">
    <location>
        <begin position="71"/>
        <end position="90"/>
    </location>
</feature>
<feature type="compositionally biased region" description="Polar residues" evidence="1">
    <location>
        <begin position="1312"/>
        <end position="1338"/>
    </location>
</feature>
<feature type="compositionally biased region" description="Basic and acidic residues" evidence="1">
    <location>
        <begin position="1021"/>
        <end position="1033"/>
    </location>
</feature>
<keyword evidence="3" id="KW-1185">Reference proteome</keyword>
<feature type="compositionally biased region" description="Basic and acidic residues" evidence="1">
    <location>
        <begin position="860"/>
        <end position="904"/>
    </location>
</feature>
<feature type="compositionally biased region" description="Polar residues" evidence="1">
    <location>
        <begin position="400"/>
        <end position="409"/>
    </location>
</feature>
<feature type="compositionally biased region" description="Polar residues" evidence="1">
    <location>
        <begin position="829"/>
        <end position="838"/>
    </location>
</feature>
<dbReference type="OrthoDB" id="6776866at2759"/>
<feature type="region of interest" description="Disordered" evidence="1">
    <location>
        <begin position="938"/>
        <end position="1112"/>
    </location>
</feature>
<feature type="region of interest" description="Disordered" evidence="1">
    <location>
        <begin position="1535"/>
        <end position="1555"/>
    </location>
</feature>
<feature type="compositionally biased region" description="Basic and acidic residues" evidence="1">
    <location>
        <begin position="1050"/>
        <end position="1062"/>
    </location>
</feature>
<comment type="caution">
    <text evidence="2">The sequence shown here is derived from an EMBL/GenBank/DDBJ whole genome shotgun (WGS) entry which is preliminary data.</text>
</comment>
<feature type="compositionally biased region" description="Acidic residues" evidence="1">
    <location>
        <begin position="966"/>
        <end position="975"/>
    </location>
</feature>
<name>A0A9P0K3Q5_ACAOB</name>
<sequence>MEADSTDKQVSDTNEVDNISKNTVSEDHNTIIANAKADGTLTTNEVVSLSKRIESEKKAIGGFIAGIPDLETADPETERPGIISNFEGTQKMPADVIEKRPDFGAVLDSEKDDLNKKSLWDIEGIVPSQAEPDESGILSTDTFKMHTGSNLSQAKVSKNKVVDSTASSETFEVASRANSKADHALQRPTLDNILGIPPPTVPKTTEKYFSEVTKTALQISLENVPTSNMGRGYPKSVEGESLTGVENKPTSEESILKRVSENTEGVNVADEMETPDASGTDEPIGNRIGGPIEQNFPGSILRSSVKNVAASSNVEEKFLAEVDDDGAVGMTEPTSEELLRPKLTDVTVNTTKLERVDAVRVDVTSVQNEISDSAVQYPETVLRSSIENKTELTTEKSDEQNGTQGTAFANSPRIGATRQDLSHIQNDLEVLEKVSHSTTKEETVPESIVGADLGGTNFANPVVREKTLVSVDSQNINEAQLTKKVFEGVKDLEGENKKFAKADVVDEGGRVRDSSVNVVSNGTEVVGRAKVVGRKFEQEVDNEAFLGAIEDSSKGSSTSDALLGSTTKSKTALNDGNVISDTSILKQKARTSEAKGMLKQEKSQTVSSYVRGDEKDDSEIDEFIERDSNGGDTRLRDSIIVRAEDVNQERGSGTSLNGSVLGAEREDMEDMDDMVAESSQNKVMNVVIPDEFLGWSKPSDIPTTINIVIPPKPVPQESVNVEKEDLTEAEEPLEEQERHDGFANLETLEGDELVGNREAETNVDAERENQVKDYDEEDEVKVNNRNREFDESPKIGSQLRDRDEEDEENERGLGDDVPNNFDEDRNEDQISNAIHPNTDNNNEEEDEDEILEEVNEADNDNDRGAPDTSDRPGKWIQNYRERLTSLTKTAKDSAKVREEAPRVTEEDEPAFPQKVAGSRSKIGKILEGFRERLNKNKIEGGRSILSSSGQDRFTNQETHSKKVEAIEGEDVELEGDERLTKTGQKQNRNQDADHELRLEGKLDSDTREQPRDFALRTSDIQNHEIIHSTHKLSDFPFKNVATTGNGRLTSESHLKVSEDRISADSPQPTAQQSSQDLLDDTKPRETQSQLQEGLNIDSPFKFAPGEDPTWQEPDRELALSGINQENLLPTIKSTIFEDHFSSTPSLQEIISSARDKFRKTFAESTRNSESKSPETVTGTSSDRTLKPNLGQGNKLYNTFKTDPESQDASRLDRLLGDSTTLQQSPGIEQVPGDGAIPISKLLNPDILRADGEVVGQSVKTIGQGTGQMIQDTSNILGDTIIKTSGQDSSGIGNILGYVDDLASRSNVQEILNRNSGSSDDKTLSQVLDKSSAENSGRTLYTPPKISPLDNTGTPRFSLGTSNQEDTIGKELTPPFSRFGNFDLGKLAFPSTLQPFNKIEDANLRPPTEEHGFIGLTSPITLKPLNRIDSTPTNVGLGVPQSELVVEPPGLDTSDSSEEELKTGQTGFSRGSNDGIVRQNQAVVAEGLPAIGKFDVHTPFSKLRSSVNKPSTANPISNFETAKNALLKLQQLTDRLRKKDDSGKVGSPNTGKQPSVSDVVKVLQEISKEVITTAENVSKSKTKNARPTDVTDNIVGSQILENSWENLQPYVPRDSLPFTRPKFTLPHQQLLVGLTPSTTISTPLQTSSEVSLLQRIQDRFSTFFTTPSSVKAMDLRMDQTGSSEPSSTLYPPLVFGKNKKVQQPFKVAPPKPVPEILPVKTETTTSEGLVQLSLDSSEPSVPSSTMYPPIVFGKSKKVEQKFTILTPKPDPAALPVINENATTTQSDGLVQLPLHRSEPSIPSSTMYPPVVFGKSKKVEQKFTIVTPKPDPAALPVINENATTTTSEGLVQLSLNSSEPSVPSSTMYPPIVLGKSKKVEQKFTILTPKPDPAALPVKNENATTTPSDGLVQLPLHSSEPSIPSSTMYPPVVFGKSKKVEQKFTIVTPKPDPAALPVINENATTTTSEGLVQLSLNSSEPSVPSSTMYPPIVFGKSKKVEQKFTILTPKPDPAALPVKNENATTTPSDGLVQLPLDSTETSIPSSTMYPPLIFGKNKKVQQKSTVLTPKPDPATLPVISESTTSTSSEGLVQLPSGFASVDDDRLGAAKPIQFDIDRELPVSINNMMTSRDQVASHLGVDEDMVEDAPTMSFSSSDRVENMHPIKEPEDASSPTLASRHQTSIAISGETPRDIYFVGTGMKLPLQMVKKEGGEVHLSVDIDKLCACKNNSNCTKTQTVEKRELKKDLVVGESSSNVLAIDRPVVDMEKTTDDGSVKKNTPTHRSLRDVKDRYTVEWEIEEPEESHSGEHRIEIEIDDPIIIPVKSYAHTEETINTEVSNEFPSNTGNVDLKHTQLTKNISSEKLDTERNVIKKIHDKLSSSHSMEPDVGLSKMAQDHSRMSKNENQAMKFSHSDVLLIKNADENDQKDTKSDQSLQYNNPFRRLNLPDVISRSPLDTIETTEKPTYLSNLLKKLRSRMPAQELRTTNTNLKSPFASNFFTNRIKKQEAEVSREQQTTKLSGVLKDRNLDRYNNLALRHRLFPTLGRQREPIARLEKNADEESEDENEEKQETGIVKNLFGWIKNLNKQKI</sequence>
<feature type="compositionally biased region" description="Polar residues" evidence="1">
    <location>
        <begin position="1462"/>
        <end position="1473"/>
    </location>
</feature>
<feature type="region of interest" description="Disordered" evidence="1">
    <location>
        <begin position="708"/>
        <end position="916"/>
    </location>
</feature>
<feature type="region of interest" description="Disordered" evidence="1">
    <location>
        <begin position="1161"/>
        <end position="1207"/>
    </location>
</feature>
<feature type="compositionally biased region" description="Polar residues" evidence="1">
    <location>
        <begin position="1040"/>
        <end position="1049"/>
    </location>
</feature>
<feature type="compositionally biased region" description="Acidic residues" evidence="1">
    <location>
        <begin position="841"/>
        <end position="859"/>
    </location>
</feature>
<organism evidence="2 3">
    <name type="scientific">Acanthoscelides obtectus</name>
    <name type="common">Bean weevil</name>
    <name type="synonym">Bruchus obtectus</name>
    <dbReference type="NCBI Taxonomy" id="200917"/>
    <lineage>
        <taxon>Eukaryota</taxon>
        <taxon>Metazoa</taxon>
        <taxon>Ecdysozoa</taxon>
        <taxon>Arthropoda</taxon>
        <taxon>Hexapoda</taxon>
        <taxon>Insecta</taxon>
        <taxon>Pterygota</taxon>
        <taxon>Neoptera</taxon>
        <taxon>Endopterygota</taxon>
        <taxon>Coleoptera</taxon>
        <taxon>Polyphaga</taxon>
        <taxon>Cucujiformia</taxon>
        <taxon>Chrysomeloidea</taxon>
        <taxon>Chrysomelidae</taxon>
        <taxon>Bruchinae</taxon>
        <taxon>Bruchini</taxon>
        <taxon>Acanthoscelides</taxon>
    </lineage>
</organism>
<feature type="compositionally biased region" description="Basic and acidic residues" evidence="1">
    <location>
        <begin position="754"/>
        <end position="773"/>
    </location>
</feature>
<feature type="region of interest" description="Disordered" evidence="1">
    <location>
        <begin position="227"/>
        <end position="254"/>
    </location>
</feature>
<evidence type="ECO:0000313" key="2">
    <source>
        <dbReference type="EMBL" id="CAH1963026.1"/>
    </source>
</evidence>
<feature type="region of interest" description="Disordered" evidence="1">
    <location>
        <begin position="1"/>
        <end position="25"/>
    </location>
</feature>
<reference evidence="2" key="1">
    <citation type="submission" date="2022-03" db="EMBL/GenBank/DDBJ databases">
        <authorList>
            <person name="Sayadi A."/>
        </authorList>
    </citation>
    <scope>NUCLEOTIDE SEQUENCE</scope>
</reference>
<feature type="compositionally biased region" description="Basic and acidic residues" evidence="1">
    <location>
        <begin position="1"/>
        <end position="10"/>
    </location>
</feature>
<feature type="region of interest" description="Disordered" evidence="1">
    <location>
        <begin position="1312"/>
        <end position="1352"/>
    </location>
</feature>
<feature type="region of interest" description="Disordered" evidence="1">
    <location>
        <begin position="591"/>
        <end position="631"/>
    </location>
</feature>
<protein>
    <submittedName>
        <fullName evidence="2">Uncharacterized protein</fullName>
    </submittedName>
</protein>
<feature type="compositionally biased region" description="Basic and acidic residues" evidence="1">
    <location>
        <begin position="988"/>
        <end position="1014"/>
    </location>
</feature>
<feature type="compositionally biased region" description="Polar residues" evidence="1">
    <location>
        <begin position="1190"/>
        <end position="1200"/>
    </location>
</feature>
<feature type="compositionally biased region" description="Basic and acidic residues" evidence="1">
    <location>
        <begin position="1161"/>
        <end position="1172"/>
    </location>
</feature>
<feature type="compositionally biased region" description="Polar residues" evidence="1">
    <location>
        <begin position="1064"/>
        <end position="1076"/>
    </location>
</feature>
<feature type="region of interest" description="Disordered" evidence="1">
    <location>
        <begin position="391"/>
        <end position="414"/>
    </location>
</feature>
<feature type="compositionally biased region" description="Polar residues" evidence="1">
    <location>
        <begin position="1546"/>
        <end position="1555"/>
    </location>
</feature>
<evidence type="ECO:0000313" key="3">
    <source>
        <dbReference type="Proteomes" id="UP001152888"/>
    </source>
</evidence>